<dbReference type="EMBL" id="CP071796">
    <property type="protein sequence ID" value="QTD44811.1"/>
    <property type="molecule type" value="Genomic_DNA"/>
</dbReference>
<dbReference type="RefSeq" id="WP_208008410.1">
    <property type="nucleotide sequence ID" value="NZ_CP071796.1"/>
</dbReference>
<dbReference type="Proteomes" id="UP000663903">
    <property type="component" value="Chromosome"/>
</dbReference>
<evidence type="ECO:0000313" key="2">
    <source>
        <dbReference type="Proteomes" id="UP000663903"/>
    </source>
</evidence>
<protein>
    <submittedName>
        <fullName evidence="1">Uncharacterized protein</fullName>
    </submittedName>
</protein>
<accession>A0A975CFG9</accession>
<keyword evidence="2" id="KW-1185">Reference proteome</keyword>
<name>A0A975CFG9_9BURK</name>
<dbReference type="KEGG" id="otd:J1M35_17315"/>
<reference evidence="1" key="1">
    <citation type="submission" date="2021-03" db="EMBL/GenBank/DDBJ databases">
        <title>Ottowia sp. 27C isolated from the cloaca of a Giant Asian pond turtle (Heosemys grandis).</title>
        <authorList>
            <person name="Spergser J."/>
            <person name="Busse H.-J."/>
        </authorList>
    </citation>
    <scope>NUCLEOTIDE SEQUENCE</scope>
    <source>
        <strain evidence="1">27C</strain>
    </source>
</reference>
<gene>
    <name evidence="1" type="ORF">J1M35_17315</name>
</gene>
<dbReference type="AlphaFoldDB" id="A0A975CFG9"/>
<organism evidence="1 2">
    <name type="scientific">Ottowia testudinis</name>
    <dbReference type="NCBI Taxonomy" id="2816950"/>
    <lineage>
        <taxon>Bacteria</taxon>
        <taxon>Pseudomonadati</taxon>
        <taxon>Pseudomonadota</taxon>
        <taxon>Betaproteobacteria</taxon>
        <taxon>Burkholderiales</taxon>
        <taxon>Comamonadaceae</taxon>
        <taxon>Ottowia</taxon>
    </lineage>
</organism>
<proteinExistence type="predicted"/>
<evidence type="ECO:0000313" key="1">
    <source>
        <dbReference type="EMBL" id="QTD44811.1"/>
    </source>
</evidence>
<sequence length="103" mass="10922">MRSEIRVIADNGQEFKFDLEHAAPLTGPAGREWLDTEFTRLECEPLRPTGKLLLADKVVVVARAAGATLLSDAAWGPQFAAAAAAALGKPTALIDARAMSVSF</sequence>